<evidence type="ECO:0000256" key="2">
    <source>
        <dbReference type="ARBA" id="ARBA00022692"/>
    </source>
</evidence>
<dbReference type="GO" id="GO:0016020">
    <property type="term" value="C:membrane"/>
    <property type="evidence" value="ECO:0007669"/>
    <property type="project" value="UniProtKB-SubCell"/>
</dbReference>
<dbReference type="Pfam" id="PF01925">
    <property type="entry name" value="TauE"/>
    <property type="match status" value="1"/>
</dbReference>
<feature type="transmembrane region" description="Helical" evidence="5">
    <location>
        <begin position="79"/>
        <end position="98"/>
    </location>
</feature>
<keyword evidence="4 5" id="KW-0472">Membrane</keyword>
<dbReference type="AlphaFoldDB" id="A0A3B1CXI9"/>
<dbReference type="InterPro" id="IPR002781">
    <property type="entry name" value="TM_pro_TauE-like"/>
</dbReference>
<sequence>MGMFYVLLTLGVAGGFLSGLLGLGGAIIMIPLMLTVPKILGVGALSMKAVAGLSMIQVVFASLSGVARHRKNKFVSMKLIYTLGIAMAIGSGFGSIISKYMSNQVLMIAFGFIAVIAALMMFIPPKSEGSESITNPDDIQFNKPLAAVLGVIIGSLAGMVGAGGGFILIPVMIYVLKIPIRITIGTSLGVVLIGAVIGAIGKMVTGQVDWLLALALIISSVPSAQLGSLVSKKTPALILRYSLTLLIILTSVEIWYKIIVV</sequence>
<dbReference type="PANTHER" id="PTHR43701">
    <property type="entry name" value="MEMBRANE TRANSPORTER PROTEIN MJ0441-RELATED"/>
    <property type="match status" value="1"/>
</dbReference>
<dbReference type="InterPro" id="IPR051598">
    <property type="entry name" value="TSUP/Inactive_protease-like"/>
</dbReference>
<gene>
    <name evidence="6" type="ORF">MNBD_NITROSPIRAE03-843</name>
</gene>
<name>A0A3B1CXI9_9ZZZZ</name>
<keyword evidence="3 5" id="KW-1133">Transmembrane helix</keyword>
<evidence type="ECO:0000256" key="3">
    <source>
        <dbReference type="ARBA" id="ARBA00022989"/>
    </source>
</evidence>
<keyword evidence="2 5" id="KW-0812">Transmembrane</keyword>
<feature type="transmembrane region" description="Helical" evidence="5">
    <location>
        <begin position="237"/>
        <end position="256"/>
    </location>
</feature>
<evidence type="ECO:0008006" key="7">
    <source>
        <dbReference type="Google" id="ProtNLM"/>
    </source>
</evidence>
<proteinExistence type="predicted"/>
<comment type="subcellular location">
    <subcellularLocation>
        <location evidence="1">Membrane</location>
        <topology evidence="1">Multi-pass membrane protein</topology>
    </subcellularLocation>
</comment>
<evidence type="ECO:0000256" key="5">
    <source>
        <dbReference type="SAM" id="Phobius"/>
    </source>
</evidence>
<feature type="transmembrane region" description="Helical" evidence="5">
    <location>
        <begin position="105"/>
        <end position="125"/>
    </location>
</feature>
<reference evidence="6" key="1">
    <citation type="submission" date="2018-06" db="EMBL/GenBank/DDBJ databases">
        <authorList>
            <person name="Zhirakovskaya E."/>
        </authorList>
    </citation>
    <scope>NUCLEOTIDE SEQUENCE</scope>
</reference>
<dbReference type="EMBL" id="UOGI01000356">
    <property type="protein sequence ID" value="VAX34609.1"/>
    <property type="molecule type" value="Genomic_DNA"/>
</dbReference>
<feature type="transmembrane region" description="Helical" evidence="5">
    <location>
        <begin position="145"/>
        <end position="175"/>
    </location>
</feature>
<accession>A0A3B1CXI9</accession>
<feature type="transmembrane region" description="Helical" evidence="5">
    <location>
        <begin position="45"/>
        <end position="67"/>
    </location>
</feature>
<protein>
    <recommendedName>
        <fullName evidence="7">Membrane transporter protein</fullName>
    </recommendedName>
</protein>
<feature type="transmembrane region" description="Helical" evidence="5">
    <location>
        <begin position="6"/>
        <end position="33"/>
    </location>
</feature>
<evidence type="ECO:0000256" key="1">
    <source>
        <dbReference type="ARBA" id="ARBA00004141"/>
    </source>
</evidence>
<dbReference type="PANTHER" id="PTHR43701:SF13">
    <property type="entry name" value="MEMBRANE TRANSPORTER PROTEIN YRKJ-RELATED"/>
    <property type="match status" value="1"/>
</dbReference>
<feature type="transmembrane region" description="Helical" evidence="5">
    <location>
        <begin position="210"/>
        <end position="230"/>
    </location>
</feature>
<organism evidence="6">
    <name type="scientific">hydrothermal vent metagenome</name>
    <dbReference type="NCBI Taxonomy" id="652676"/>
    <lineage>
        <taxon>unclassified sequences</taxon>
        <taxon>metagenomes</taxon>
        <taxon>ecological metagenomes</taxon>
    </lineage>
</organism>
<feature type="transmembrane region" description="Helical" evidence="5">
    <location>
        <begin position="182"/>
        <end position="204"/>
    </location>
</feature>
<evidence type="ECO:0000256" key="4">
    <source>
        <dbReference type="ARBA" id="ARBA00023136"/>
    </source>
</evidence>
<evidence type="ECO:0000313" key="6">
    <source>
        <dbReference type="EMBL" id="VAX34609.1"/>
    </source>
</evidence>